<reference evidence="2 3" key="1">
    <citation type="submission" date="2019-03" db="EMBL/GenBank/DDBJ databases">
        <authorList>
            <person name="Gaulin E."/>
            <person name="Dumas B."/>
        </authorList>
    </citation>
    <scope>NUCLEOTIDE SEQUENCE [LARGE SCALE GENOMIC DNA]</scope>
    <source>
        <strain evidence="2">CBS 568.67</strain>
    </source>
</reference>
<evidence type="ECO:0000313" key="1">
    <source>
        <dbReference type="EMBL" id="KAF0685124.1"/>
    </source>
</evidence>
<organism evidence="2 3">
    <name type="scientific">Aphanomyces stellatus</name>
    <dbReference type="NCBI Taxonomy" id="120398"/>
    <lineage>
        <taxon>Eukaryota</taxon>
        <taxon>Sar</taxon>
        <taxon>Stramenopiles</taxon>
        <taxon>Oomycota</taxon>
        <taxon>Saprolegniomycetes</taxon>
        <taxon>Saprolegniales</taxon>
        <taxon>Verrucalvaceae</taxon>
        <taxon>Aphanomyces</taxon>
    </lineage>
</organism>
<sequence length="665" mass="74024">MDDHTNSKSRGSIFTTCNPFAVSKTFENVAKIRGRPMHFAKEDCACNAPLFSHKYLRTHRSGSLKLIRCFPHCCPIHSFGNFCTTSLDLKVANASDLVDTDVAYIHFEPTTERVIGVGDIIDAAPVHSDTRSMENLKGKWIPSLHRKVDATNHDIVYHFNENNGFGWHYGWVGTSTKAHRTCPHQMTGYIFREIVVDGKTMLCVLRRVSSPPFIVMSYRRACYFCQKHRASSTQDSKATQCECEGEFNTSKDMSLPPLASPCTAVLPHDRPLRPQPPDTHILERHLTILVAFVSIPSVHFFAAQLPTLESRVLKSLLQPLGVALGLHASQKRALRFPSVVRAVNAHDTSSSSPDLESLKTLVLDLVLSQLTLESVRQNAAFFSAVVPRLLDRDALHAAYAAWLVHVHTQLTTRLVPMGLSIDQLTMHVMDTPALARVREYVDAAAAADTSLGLDYFVAQLREVFMASTQPPHEAGLETASPLTGHWIYDKTISFLYGDSTPELDMSVTTLLRSLLMGYAFILDHRTPHMLHVKSDLRAFDSIASEFVLDQYPRVFRVFPNGESSMAPLSGLYHGDYIGQKTSTGVSLDFFSWPLHAAQPHVLRLTCAFSTSKNDQVLMLTISLGQADADATVDYAALAAIDRYATYQKAKETPVASFRLSYTRLR</sequence>
<gene>
    <name evidence="2" type="primary">Aste57867_22949</name>
    <name evidence="1" type="ORF">As57867_022878</name>
    <name evidence="2" type="ORF">ASTE57867_22949</name>
</gene>
<evidence type="ECO:0000313" key="3">
    <source>
        <dbReference type="Proteomes" id="UP000332933"/>
    </source>
</evidence>
<dbReference type="Proteomes" id="UP000332933">
    <property type="component" value="Unassembled WGS sequence"/>
</dbReference>
<proteinExistence type="predicted"/>
<dbReference type="EMBL" id="VJMH01007219">
    <property type="protein sequence ID" value="KAF0685124.1"/>
    <property type="molecule type" value="Genomic_DNA"/>
</dbReference>
<reference evidence="1" key="2">
    <citation type="submission" date="2019-06" db="EMBL/GenBank/DDBJ databases">
        <title>Genomics analysis of Aphanomyces spp. identifies a new class of oomycete effector associated with host adaptation.</title>
        <authorList>
            <person name="Gaulin E."/>
        </authorList>
    </citation>
    <scope>NUCLEOTIDE SEQUENCE</scope>
    <source>
        <strain evidence="1">CBS 578.67</strain>
    </source>
</reference>
<dbReference type="AlphaFoldDB" id="A0A485LM47"/>
<accession>A0A485LM47</accession>
<dbReference type="OrthoDB" id="77530at2759"/>
<protein>
    <submittedName>
        <fullName evidence="2">Aste57867_22949 protein</fullName>
    </submittedName>
</protein>
<name>A0A485LM47_9STRA</name>
<dbReference type="EMBL" id="CAADRA010007245">
    <property type="protein sequence ID" value="VFT99599.1"/>
    <property type="molecule type" value="Genomic_DNA"/>
</dbReference>
<keyword evidence="3" id="KW-1185">Reference proteome</keyword>
<evidence type="ECO:0000313" key="2">
    <source>
        <dbReference type="EMBL" id="VFT99599.1"/>
    </source>
</evidence>